<evidence type="ECO:0000313" key="13">
    <source>
        <dbReference type="EMBL" id="KXZ52374.1"/>
    </source>
</evidence>
<feature type="region of interest" description="Disordered" evidence="9">
    <location>
        <begin position="2207"/>
        <end position="2252"/>
    </location>
</feature>
<keyword evidence="5" id="KW-0406">Ion transport</keyword>
<dbReference type="InterPro" id="IPR035910">
    <property type="entry name" value="RyR/IP3R_RIH_dom_sf"/>
</dbReference>
<accession>A0A150GRF6</accession>
<evidence type="ECO:0000259" key="11">
    <source>
        <dbReference type="Pfam" id="PF08454"/>
    </source>
</evidence>
<evidence type="ECO:0000256" key="8">
    <source>
        <dbReference type="ARBA" id="ARBA00023303"/>
    </source>
</evidence>
<dbReference type="GO" id="GO:0005262">
    <property type="term" value="F:calcium channel activity"/>
    <property type="evidence" value="ECO:0007669"/>
    <property type="project" value="InterPro"/>
</dbReference>
<dbReference type="Pfam" id="PF08454">
    <property type="entry name" value="RIH_assoc"/>
    <property type="match status" value="1"/>
</dbReference>
<feature type="domain" description="RyR/IP3R Homology associated" evidence="11">
    <location>
        <begin position="2276"/>
        <end position="2375"/>
    </location>
</feature>
<feature type="domain" description="RIH" evidence="10">
    <location>
        <begin position="1352"/>
        <end position="1520"/>
    </location>
</feature>
<dbReference type="PANTHER" id="PTHR13715">
    <property type="entry name" value="RYANODINE RECEPTOR AND IP3 RECEPTOR"/>
    <property type="match status" value="1"/>
</dbReference>
<dbReference type="SUPFAM" id="SSF100909">
    <property type="entry name" value="IP3 receptor type 1 binding core, domain 2"/>
    <property type="match status" value="2"/>
</dbReference>
<evidence type="ECO:0000259" key="12">
    <source>
        <dbReference type="Pfam" id="PF08709"/>
    </source>
</evidence>
<dbReference type="GO" id="GO:0012505">
    <property type="term" value="C:endomembrane system"/>
    <property type="evidence" value="ECO:0007669"/>
    <property type="project" value="UniProtKB-SubCell"/>
</dbReference>
<dbReference type="InterPro" id="IPR015925">
    <property type="entry name" value="Ryanodine_IP3_receptor"/>
</dbReference>
<comment type="subcellular location">
    <subcellularLocation>
        <location evidence="1">Endomembrane system</location>
        <topology evidence="1">Multi-pass membrane protein</topology>
    </subcellularLocation>
</comment>
<evidence type="ECO:0000256" key="4">
    <source>
        <dbReference type="ARBA" id="ARBA00022989"/>
    </source>
</evidence>
<feature type="domain" description="Inositol 1,4,5-trisphosphate/ryanodine receptor" evidence="12">
    <location>
        <begin position="13"/>
        <end position="248"/>
    </location>
</feature>
<evidence type="ECO:0000313" key="14">
    <source>
        <dbReference type="Proteomes" id="UP000075714"/>
    </source>
</evidence>
<evidence type="ECO:0000256" key="1">
    <source>
        <dbReference type="ARBA" id="ARBA00004127"/>
    </source>
</evidence>
<dbReference type="EMBL" id="LSYV01000010">
    <property type="protein sequence ID" value="KXZ52374.1"/>
    <property type="molecule type" value="Genomic_DNA"/>
</dbReference>
<keyword evidence="7" id="KW-1071">Ligand-gated ion channel</keyword>
<keyword evidence="4" id="KW-1133">Transmembrane helix</keyword>
<dbReference type="GO" id="GO:0016020">
    <property type="term" value="C:membrane"/>
    <property type="evidence" value="ECO:0007669"/>
    <property type="project" value="InterPro"/>
</dbReference>
<evidence type="ECO:0000259" key="10">
    <source>
        <dbReference type="Pfam" id="PF01365"/>
    </source>
</evidence>
<feature type="region of interest" description="Disordered" evidence="9">
    <location>
        <begin position="487"/>
        <end position="506"/>
    </location>
</feature>
<evidence type="ECO:0000256" key="7">
    <source>
        <dbReference type="ARBA" id="ARBA00023286"/>
    </source>
</evidence>
<dbReference type="Gene3D" id="2.80.10.50">
    <property type="match status" value="2"/>
</dbReference>
<evidence type="ECO:0000256" key="5">
    <source>
        <dbReference type="ARBA" id="ARBA00023065"/>
    </source>
</evidence>
<dbReference type="InterPro" id="IPR014821">
    <property type="entry name" value="Ins145_P3_rcpt"/>
</dbReference>
<name>A0A150GRF6_GONPE</name>
<dbReference type="OrthoDB" id="2016580at2759"/>
<feature type="domain" description="RIH" evidence="10">
    <location>
        <begin position="612"/>
        <end position="775"/>
    </location>
</feature>
<gene>
    <name evidence="13" type="ORF">GPECTOR_9g418</name>
</gene>
<sequence length="2580" mass="280334">MGDAGELAVLAGRCLKYGDVVYFKVDGKQGFISAHDRATPQIRTEELSDAAESPPDMKDCLFEVTKKYQYTQKKALIAELARNGLVPEEVLGEVQKGVDAMSSFEERLAGHVAKSKDRHRLMGLFGSYLRENAVNEEEFKQVVGESVLYGQVLQLRHVATGKFATIKRTAADVERGALKLVLEEGGQEGSWLQVFSGYRTKPEGAKLMPGEVVALKGVVFSGNGLHASAGDIVDPAMLPVDRHPYVTSSKEVCASPDVTSFKIIPFCVHEKLLPAIRERLCGMNSVSIQDLVANTVYINVLGALNDKYLYFESPLTRSDPSRIGGPDAWRLELVADGGAWLGMPLTNGCKLRIRHLPTGTYLAALSSKAREAGKALKNRRIGSSHALAAAAAAAEADGATPATPSAAAAEAPAAAAPVVGGLPPALHNAVERDEDVLHEEAFRLVLTRRYNVPDTLWELHTFTKDEPVGTKVYAFLKHVATQYWLSGAGPPIPQPPSSDPDDPQEEQVFPVVHPEKLERNVLLVVKLSDSFTVMLHDLQRVMVLLRELRNSLNKEKTPPEKELIELVEGGREDVVLEALANTQYPDKFRLRYPALKRSLQDLVRWLDRDTWTEATDANSPHREYQTLLRELGMIDLLVTYMGAARVHLFSVSPKLRATRLGQWVLDSGRKCHKVLQLCCKANEANQAYVARHAALVMSHLSLPLTAPDTLASIYEDNMSQMQASHTAVSPNIVEASVALIRHHGHKPRFVNFLRQICGTRGRPMPSNQNWIIAEIVGDGRNPLDVFCRAGPASRPDSEGASRETWVIRCPRKDDPSLELEVDASNFCGDTEDLTKEAIREWDPPEENSNPDRELFIYYCYCLKFIVSLCYGRNSLVRDAVLAASERYGLGLEFDALLSAISNQRLPYIMRGYCVLRALYVDIEPYQPLKLPRHIRMLSRGFATGSTPAGSANSDTINALIKMMLVQLKEVLNATAGADEQHSAPGKEDEEINPEERGLRTVGRNTLVLNMLKMVAEMFRLGMMDLESVRTQEMLTVLLEIIQKLDSLPLDMPERFERGYASKVVMELKKVALGTIDFALDMKSEQQCAAVFERFAKWQASPERREYWARKSKSSSRGMHALVQAAGGFLAKNRVRSGASLAPSSGNKVVPSPAAPSLATGNEGSADPEAPQPKDGAPDTSGEDMDYGGLPIWVSEAFAFLASDNEDGDFPLFKLDTVDDTQPLHHQTSSPIMKLMDLVRYDDEELTARTFTLLERLTSKREKLLGELLRTFVVTDDDLISLAAWAVKQVEHAEHAYNYLGSLDAAVSAEACRKATAAINALTSMLQPHTSILLADPRAAPESGTEAPEKILLSKTTAANCQYLLYDMQVHHMVLKFLKLPLKRRVNADPRKLQTAEDPTRHEVFRACLRFLRNFMVVGDLDVAGANVPSPTNQAAVLPSLELLLSFLDTKGLPASDTVIALFINNQTAAASEGEKVIRKLIKLISRYGDKQHAGWLELLGKVVVVNGTPIKRNQMVAMQLISQFDDEVLALLPGDAGLEELRTLLSVERLSAQASGEPPVSTLAYHTACAQLLAECCLGKEPELVVKASGYMSLPQLLDVLLLQAGPDASEANLRYVQRAYWRLLQNAFFATDTDNTKVQVRAGANRIWPTSGDGEGEGVGSGADLLMARFLDMPAGGDRRRKHSVAATTGGGCLMQNVLEEVKRALAEPQDALANADSATFFLTTAVFPALTDYFHNHWQSHVSKLPLNPSTLLANLFEALWDLHHSLKRLREVANSGSMRSELKMALANTRALLRAMPIDANVTGRSLAAQTVAGGGRPSAPSASQTTAITATSQRVVQKEWGLFLRRLAVAISVELNPVTHAVVEVLHSNALFAAAASSLGMGDSPPVFEQASLLRLARLLAGPYGRIMPGSCPPMCCEQLAAALCELLASAGGRDPRAAGGGGGEEGGGGSSLRPELLVKLVRSVCAAAVLDDGAGGSDGRKLRDAWASLGLLRVDGNRVEDYEEPSPELLSWRQSKFDKLGATRAAVSLLAHPRAEVQLEALQLLRALLQGGNRSVQSTLYDILKDGSRLADSVFENIHSAFERCRKYVARRTYSRPRPTQNKKKDSAVGDAKMVVAGAVTALVSGGKNVAGALGTTAGAVAGKLGRGAGRLSEKVVRRPRGSSVTIAPQAVAPAPAKSPSGYSQSLEAVPEHKAVGDTRASIGAASGSGGADGKEGAGPRPVAEANEVAPSESEMGGDGGDGMGDDDEDEVQWEDVAAKLNEADNPYVFNCALLEVLQSAVEGHYKNLQKLLQMQPQSASSTDLVVEAVDLFNVLQDHLPTALVNGDGELAGLMVRLCQFVQEMVQGPCVSNQESLAKTNFLASCNRIFGCIEYPGDVVVKGGASASSASAGPNADEWRCSAHKCAIKRALLNLLLSLLEANPSDEIAMRCHEILDFGSIDRQIGRLCRVLGMAGGEPRYVPEGDEQLEGVDEELLELPSVLESELLLLCAYALKLHAVTPAREAPLPYLEELFNYEGEAEELEKLLDDVSPEQRLYAPALSAFLRRRLGYVEINIRGLIEPVYFMLTPEREGA</sequence>
<dbReference type="Proteomes" id="UP000075714">
    <property type="component" value="Unassembled WGS sequence"/>
</dbReference>
<reference evidence="14" key="1">
    <citation type="journal article" date="2016" name="Nat. Commun.">
        <title>The Gonium pectorale genome demonstrates co-option of cell cycle regulation during the evolution of multicellularity.</title>
        <authorList>
            <person name="Hanschen E.R."/>
            <person name="Marriage T.N."/>
            <person name="Ferris P.J."/>
            <person name="Hamaji T."/>
            <person name="Toyoda A."/>
            <person name="Fujiyama A."/>
            <person name="Neme R."/>
            <person name="Noguchi H."/>
            <person name="Minakuchi Y."/>
            <person name="Suzuki M."/>
            <person name="Kawai-Toyooka H."/>
            <person name="Smith D.R."/>
            <person name="Sparks H."/>
            <person name="Anderson J."/>
            <person name="Bakaric R."/>
            <person name="Luria V."/>
            <person name="Karger A."/>
            <person name="Kirschner M.W."/>
            <person name="Durand P.M."/>
            <person name="Michod R.E."/>
            <person name="Nozaki H."/>
            <person name="Olson B.J."/>
        </authorList>
    </citation>
    <scope>NUCLEOTIDE SEQUENCE [LARGE SCALE GENOMIC DNA]</scope>
    <source>
        <strain evidence="14">NIES-2863</strain>
    </source>
</reference>
<evidence type="ECO:0000256" key="6">
    <source>
        <dbReference type="ARBA" id="ARBA00023136"/>
    </source>
</evidence>
<feature type="region of interest" description="Disordered" evidence="9">
    <location>
        <begin position="1139"/>
        <end position="1184"/>
    </location>
</feature>
<protein>
    <submittedName>
        <fullName evidence="13">Uncharacterized protein</fullName>
    </submittedName>
</protein>
<keyword evidence="14" id="KW-1185">Reference proteome</keyword>
<comment type="caution">
    <text evidence="13">The sequence shown here is derived from an EMBL/GenBank/DDBJ whole genome shotgun (WGS) entry which is preliminary data.</text>
</comment>
<evidence type="ECO:0000256" key="3">
    <source>
        <dbReference type="ARBA" id="ARBA00022692"/>
    </source>
</evidence>
<dbReference type="Pfam" id="PF08709">
    <property type="entry name" value="Ins145_P3_rec"/>
    <property type="match status" value="1"/>
</dbReference>
<evidence type="ECO:0000256" key="9">
    <source>
        <dbReference type="SAM" id="MobiDB-lite"/>
    </source>
</evidence>
<dbReference type="PANTHER" id="PTHR13715:SF99">
    <property type="entry name" value="INOSITOL 1,4,5-TRISPHOSPHATE RECEPTOR-LIKE PROTEIN A"/>
    <property type="match status" value="1"/>
</dbReference>
<keyword evidence="8" id="KW-0407">Ion channel</keyword>
<keyword evidence="3" id="KW-0812">Transmembrane</keyword>
<dbReference type="InterPro" id="IPR000699">
    <property type="entry name" value="RIH_dom"/>
</dbReference>
<keyword evidence="6" id="KW-0472">Membrane</keyword>
<dbReference type="InterPro" id="IPR013662">
    <property type="entry name" value="RIH_assoc-dom"/>
</dbReference>
<feature type="region of interest" description="Disordered" evidence="9">
    <location>
        <begin position="976"/>
        <end position="995"/>
    </location>
</feature>
<proteinExistence type="predicted"/>
<organism evidence="13 14">
    <name type="scientific">Gonium pectorale</name>
    <name type="common">Green alga</name>
    <dbReference type="NCBI Taxonomy" id="33097"/>
    <lineage>
        <taxon>Eukaryota</taxon>
        <taxon>Viridiplantae</taxon>
        <taxon>Chlorophyta</taxon>
        <taxon>core chlorophytes</taxon>
        <taxon>Chlorophyceae</taxon>
        <taxon>CS clade</taxon>
        <taxon>Chlamydomonadales</taxon>
        <taxon>Volvocaceae</taxon>
        <taxon>Gonium</taxon>
    </lineage>
</organism>
<dbReference type="Pfam" id="PF01365">
    <property type="entry name" value="RYDR_ITPR"/>
    <property type="match status" value="2"/>
</dbReference>
<evidence type="ECO:0000256" key="2">
    <source>
        <dbReference type="ARBA" id="ARBA00022448"/>
    </source>
</evidence>
<dbReference type="STRING" id="33097.A0A150GRF6"/>
<keyword evidence="2" id="KW-0813">Transport</keyword>